<feature type="compositionally biased region" description="Basic and acidic residues" evidence="1">
    <location>
        <begin position="53"/>
        <end position="63"/>
    </location>
</feature>
<protein>
    <submittedName>
        <fullName evidence="2">Uncharacterized protein</fullName>
    </submittedName>
</protein>
<name>A0A6C0CXN6_9ZZZZ</name>
<reference evidence="2" key="1">
    <citation type="journal article" date="2020" name="Nature">
        <title>Giant virus diversity and host interactions through global metagenomics.</title>
        <authorList>
            <person name="Schulz F."/>
            <person name="Roux S."/>
            <person name="Paez-Espino D."/>
            <person name="Jungbluth S."/>
            <person name="Walsh D.A."/>
            <person name="Denef V.J."/>
            <person name="McMahon K.D."/>
            <person name="Konstantinidis K.T."/>
            <person name="Eloe-Fadrosh E.A."/>
            <person name="Kyrpides N.C."/>
            <person name="Woyke T."/>
        </authorList>
    </citation>
    <scope>NUCLEOTIDE SEQUENCE</scope>
    <source>
        <strain evidence="2">GVMAG-M-3300023109-53</strain>
    </source>
</reference>
<evidence type="ECO:0000313" key="2">
    <source>
        <dbReference type="EMBL" id="QHT08993.1"/>
    </source>
</evidence>
<proteinExistence type="predicted"/>
<feature type="region of interest" description="Disordered" evidence="1">
    <location>
        <begin position="44"/>
        <end position="63"/>
    </location>
</feature>
<organism evidence="2">
    <name type="scientific">viral metagenome</name>
    <dbReference type="NCBI Taxonomy" id="1070528"/>
    <lineage>
        <taxon>unclassified sequences</taxon>
        <taxon>metagenomes</taxon>
        <taxon>organismal metagenomes</taxon>
    </lineage>
</organism>
<dbReference type="AlphaFoldDB" id="A0A6C0CXN6"/>
<dbReference type="EMBL" id="MN739505">
    <property type="protein sequence ID" value="QHT08993.1"/>
    <property type="molecule type" value="Genomic_DNA"/>
</dbReference>
<accession>A0A6C0CXN6</accession>
<evidence type="ECO:0000256" key="1">
    <source>
        <dbReference type="SAM" id="MobiDB-lite"/>
    </source>
</evidence>
<sequence length="84" mass="10011">MPRKNSKERALSFEIKDRRSYSIGSNGSIETIDLDDESFNKPINENKKRRKREINMEDNKRRNTPDIITIKKIIEKCRQAFINK</sequence>